<dbReference type="InterPro" id="IPR013425">
    <property type="entry name" value="Autotrns_rpt"/>
</dbReference>
<dbReference type="InterPro" id="IPR043990">
    <property type="entry name" value="AC_1"/>
</dbReference>
<keyword evidence="1" id="KW-0732">Signal</keyword>
<evidence type="ECO:0000313" key="4">
    <source>
        <dbReference type="EMBL" id="HAE9704985.1"/>
    </source>
</evidence>
<name>A0A739R2G7_SALDE</name>
<dbReference type="GO" id="GO:0019867">
    <property type="term" value="C:outer membrane"/>
    <property type="evidence" value="ECO:0007669"/>
    <property type="project" value="InterPro"/>
</dbReference>
<sequence>DVTDNATLELNTGGTFDNVISGSGQVVKSGDEMLTLSGANSYTGGTTISGGTLVASNVEALGSGDVTDNATLELNTGGDFDNAISGSGQVVKSGDDALTLSGNNSYTGGTLISDGTLVASNVEALGSGDVTNDAVLELNTGGDFDNAISGSGQVVKSGDKTLTLSGANSYTGGTTISGGTLVASNVEALGSGDITDNATLELNTGGDFDNAISGSGQVVKSGDETLTLSGTNTYTGGTTISGGTLIATHVNALGTGAIDNRASLLLDASGQFAVTDLTTESGGNTEIGAGSTLQATTLTQKSDSTLTINLNSNTADPVIHAASQVSLAGTLDITGVGDVLDSDPASTDDLDTFTLIASDKTIAGDFEKLTVAGMDADLADFITVDGRIDDTGKQYELTTALTWYADRDDAVTDAHGTFNLTNADGSFAVNTVLENVDATLDPDSATGWDGTSLIKQGAGTLILNAENTYTVGTTISGGTLVATNVDALGSGDVTDDATLELNTGGTFDNAISGSGQVVKSGDKMLTLSGTNSYSGGTLISGGTLVATNVDALGSGDVTDDATLELNTGGTFDNAISGSGQVVKSGDDTLTLSGSNTYTGGTIISGGTLVASNVEALGTGDVTNDAVLELNTGGDFDNAISGSGQVVKSGDETLTLSGSNTYTGGTLISGGTLVASNVEALGSGDVTNDAVLELNTGGDFTNAISGSGQVVKSGDETLTLSGANSYTGGTLISGGTLIASNVEALGTGDVTDNAVLELNTGGDFDNAISGSGQVEKSGDETLTLSGANSYTGGTLISSGTLVANDVNALGTGDVTDNAVLELNTGGTFDNAISGSGQVVKSGDETLTLSGSNTYTGGTTINDGTLIATSVDALGSGDVTDNAVLELNTGGDFDNAISGSGQVVKSGDETLTLSGTNSYTDGTLISGGTLVATNLEALGTGDVTNNATLELNTGGTFDNAISGSGQVVKSGDDALTLSGSNTYTGGTTISGGTLIATSVDALGSGDVTDNAVLELNTGGTFDNAISGSGQVVKSGDKTLTLSGSNTYTGGTTISGGTLIASNVEALGSGNIDNYASLQLNASGQFVTANLTTHDNATTAIGAGSTLRANTLTQEANSTLAVHLTDSNSGAIVTADHANLGGTLDITGIGNVAKSWTRDAYAYTLIDTDSAINSDFAQFTVAGMDAKQVDFLTVDGRVNAADDTRYDVTASLSWYADSDNAATDAHGTFTLSEQGHSFTLNTALTDVDATLNPDSATDWDGKSLIKRGAGTLILGAQNTYSGDTDVQEGALWLAETATIGSAGSAQAVNIAANAAFGGHNATVNGHVNNLGSLYFVDTFTVNGDVVNSSAMISGSDQPNNTLTIAGNYTGNDGHLYLNTQLGDDSSPTDKLIVTGDTAGSTTLHITNVNGLGAQTVNGIEVIEVGGQSDGDFTLYKGHVDINAWTYTLKQDGGDWYLRSESDDVPDDGGDVTPPDDGGDVIPPDDGGDVTPPDDGGDVTPPDDGGDVTPPDDGGDVTPPDDGGDVTPPDDDGDITPPDGGDVTPVAPQYRADIGVYLGNQWMARNLQMQTLYDREGSQYRSADGSVWMRFKAGKAESQAVNGNVDIDSDYSQFQLGGDILTWSDGAQSVTVGLMGSYINASTDSTGNRGADGSQFSANGSVDGYNLGLYATWFADAQSHRGAYIDSWYQYGAYNNSVDNDGLSASRYDSAAHAVSLETGYRYDIALSNRNTVSLTPQAQVTWQRYSADTVIDDGGTRISGQNDDSWTTRLGMRVDGKLYKESGRIQPFMEVNWLHASDNASATFGDTKVSQDLPNDRVEVKVGIQANVSERLSVYAQAAGQKGKNDYGDASFSLNMRYNW</sequence>
<dbReference type="InterPro" id="IPR005546">
    <property type="entry name" value="Autotransporte_beta"/>
</dbReference>
<dbReference type="PANTHER" id="PTHR35037">
    <property type="entry name" value="C-TERMINAL REGION OF AIDA-LIKE PROTEIN"/>
    <property type="match status" value="1"/>
</dbReference>
<dbReference type="Gene3D" id="2.160.20.20">
    <property type="match status" value="5"/>
</dbReference>
<gene>
    <name evidence="4" type="ORF">G4W07_003136</name>
</gene>
<dbReference type="Pfam" id="PF03797">
    <property type="entry name" value="Autotransporter"/>
    <property type="match status" value="1"/>
</dbReference>
<dbReference type="CDD" id="cd01344">
    <property type="entry name" value="PL2_Passenger_AT"/>
    <property type="match status" value="1"/>
</dbReference>
<organism evidence="4">
    <name type="scientific">Salmonella derby</name>
    <dbReference type="NCBI Taxonomy" id="28144"/>
    <lineage>
        <taxon>Bacteria</taxon>
        <taxon>Pseudomonadati</taxon>
        <taxon>Pseudomonadota</taxon>
        <taxon>Gammaproteobacteria</taxon>
        <taxon>Enterobacterales</taxon>
        <taxon>Enterobacteriaceae</taxon>
        <taxon>Salmonella</taxon>
    </lineage>
</organism>
<feature type="region of interest" description="Disordered" evidence="2">
    <location>
        <begin position="1454"/>
        <end position="1542"/>
    </location>
</feature>
<protein>
    <submittedName>
        <fullName evidence="4">Autotransporter outer membrane beta-barrel domain-containing protein</fullName>
    </submittedName>
</protein>
<feature type="compositionally biased region" description="Low complexity" evidence="2">
    <location>
        <begin position="1467"/>
        <end position="1517"/>
    </location>
</feature>
<dbReference type="InterPro" id="IPR011050">
    <property type="entry name" value="Pectin_lyase_fold/virulence"/>
</dbReference>
<dbReference type="InterPro" id="IPR012332">
    <property type="entry name" value="Autotransporter_pectin_lyase_C"/>
</dbReference>
<accession>A0A739R2G7</accession>
<dbReference type="PROSITE" id="PS51208">
    <property type="entry name" value="AUTOTRANSPORTER"/>
    <property type="match status" value="1"/>
</dbReference>
<evidence type="ECO:0000256" key="2">
    <source>
        <dbReference type="SAM" id="MobiDB-lite"/>
    </source>
</evidence>
<dbReference type="SMART" id="SM00869">
    <property type="entry name" value="Autotransporter"/>
    <property type="match status" value="1"/>
</dbReference>
<dbReference type="SUPFAM" id="SSF51126">
    <property type="entry name" value="Pectin lyase-like"/>
    <property type="match status" value="3"/>
</dbReference>
<evidence type="ECO:0000256" key="1">
    <source>
        <dbReference type="ARBA" id="ARBA00022729"/>
    </source>
</evidence>
<dbReference type="InterPro" id="IPR006315">
    <property type="entry name" value="OM_autotransptr_brl_dom"/>
</dbReference>
<dbReference type="NCBIfam" id="TIGR02601">
    <property type="entry name" value="autotrns_rpt"/>
    <property type="match status" value="15"/>
</dbReference>
<dbReference type="InterPro" id="IPR036709">
    <property type="entry name" value="Autotransporte_beta_dom_sf"/>
</dbReference>
<feature type="domain" description="Autotransporter" evidence="3">
    <location>
        <begin position="1576"/>
        <end position="1857"/>
    </location>
</feature>
<reference evidence="4" key="1">
    <citation type="journal article" date="2018" name="Genome Biol.">
        <title>SKESA: strategic k-mer extension for scrupulous assemblies.</title>
        <authorList>
            <person name="Souvorov A."/>
            <person name="Agarwala R."/>
            <person name="Lipman D.J."/>
        </authorList>
    </citation>
    <scope>NUCLEOTIDE SEQUENCE</scope>
    <source>
        <strain evidence="4">Salmonella enterica</strain>
    </source>
</reference>
<dbReference type="InterPro" id="IPR051551">
    <property type="entry name" value="Autotransporter_adhesion"/>
</dbReference>
<dbReference type="Pfam" id="PF18883">
    <property type="entry name" value="AC_1"/>
    <property type="match status" value="1"/>
</dbReference>
<dbReference type="Gene3D" id="2.40.128.130">
    <property type="entry name" value="Autotransporter beta-domain"/>
    <property type="match status" value="1"/>
</dbReference>
<feature type="non-terminal residue" evidence="4">
    <location>
        <position position="1"/>
    </location>
</feature>
<dbReference type="SUPFAM" id="SSF103515">
    <property type="entry name" value="Autotransporter"/>
    <property type="match status" value="1"/>
</dbReference>
<feature type="compositionally biased region" description="Low complexity" evidence="2">
    <location>
        <begin position="1531"/>
        <end position="1541"/>
    </location>
</feature>
<comment type="caution">
    <text evidence="4">The sequence shown here is derived from an EMBL/GenBank/DDBJ whole genome shotgun (WGS) entry which is preliminary data.</text>
</comment>
<reference evidence="4" key="2">
    <citation type="submission" date="2018-07" db="EMBL/GenBank/DDBJ databases">
        <authorList>
            <consortium name="NCBI Pathogen Detection Project"/>
        </authorList>
    </citation>
    <scope>NUCLEOTIDE SEQUENCE</scope>
    <source>
        <strain evidence="4">Salmonella enterica</strain>
    </source>
</reference>
<dbReference type="NCBIfam" id="TIGR01414">
    <property type="entry name" value="autotrans_barl"/>
    <property type="match status" value="1"/>
</dbReference>
<evidence type="ECO:0000259" key="3">
    <source>
        <dbReference type="PROSITE" id="PS51208"/>
    </source>
</evidence>
<dbReference type="PANTHER" id="PTHR35037:SF3">
    <property type="entry name" value="C-TERMINAL REGION OF AIDA-LIKE PROTEIN"/>
    <property type="match status" value="1"/>
</dbReference>
<dbReference type="EMBL" id="DAATQB010000049">
    <property type="protein sequence ID" value="HAE9704985.1"/>
    <property type="molecule type" value="Genomic_DNA"/>
</dbReference>
<dbReference type="Pfam" id="PF12951">
    <property type="entry name" value="PATR"/>
    <property type="match status" value="15"/>
</dbReference>
<proteinExistence type="predicted"/>
<feature type="compositionally biased region" description="Acidic residues" evidence="2">
    <location>
        <begin position="1518"/>
        <end position="1530"/>
    </location>
</feature>